<dbReference type="AlphaFoldDB" id="A0A1S0TXK5"/>
<organism evidence="2">
    <name type="scientific">Loa loa</name>
    <name type="common">Eye worm</name>
    <name type="synonym">Filaria loa</name>
    <dbReference type="NCBI Taxonomy" id="7209"/>
    <lineage>
        <taxon>Eukaryota</taxon>
        <taxon>Metazoa</taxon>
        <taxon>Ecdysozoa</taxon>
        <taxon>Nematoda</taxon>
        <taxon>Chromadorea</taxon>
        <taxon>Rhabditida</taxon>
        <taxon>Spirurina</taxon>
        <taxon>Spiruromorpha</taxon>
        <taxon>Filarioidea</taxon>
        <taxon>Onchocercidae</taxon>
        <taxon>Loa</taxon>
    </lineage>
</organism>
<dbReference type="RefSeq" id="XP_020302582.1">
    <property type="nucleotide sequence ID" value="XM_020447158.1"/>
</dbReference>
<dbReference type="InterPro" id="IPR045842">
    <property type="entry name" value="Fry_C"/>
</dbReference>
<evidence type="ECO:0000259" key="1">
    <source>
        <dbReference type="Pfam" id="PF19421"/>
    </source>
</evidence>
<dbReference type="OMA" id="QMATIIR"/>
<reference evidence="2" key="1">
    <citation type="submission" date="2012-04" db="EMBL/GenBank/DDBJ databases">
        <title>The Genome Sequence of Loa loa.</title>
        <authorList>
            <consortium name="The Broad Institute Genome Sequencing Platform"/>
            <consortium name="Broad Institute Genome Sequencing Center for Infectious Disease"/>
            <person name="Nutman T.B."/>
            <person name="Fink D.L."/>
            <person name="Russ C."/>
            <person name="Young S."/>
            <person name="Zeng Q."/>
            <person name="Gargeya S."/>
            <person name="Alvarado L."/>
            <person name="Berlin A."/>
            <person name="Chapman S.B."/>
            <person name="Chen Z."/>
            <person name="Freedman E."/>
            <person name="Gellesch M."/>
            <person name="Goldberg J."/>
            <person name="Griggs A."/>
            <person name="Gujja S."/>
            <person name="Heilman E.R."/>
            <person name="Heiman D."/>
            <person name="Howarth C."/>
            <person name="Mehta T."/>
            <person name="Neiman D."/>
            <person name="Pearson M."/>
            <person name="Roberts A."/>
            <person name="Saif S."/>
            <person name="Shea T."/>
            <person name="Shenoy N."/>
            <person name="Sisk P."/>
            <person name="Stolte C."/>
            <person name="Sykes S."/>
            <person name="White J."/>
            <person name="Yandava C."/>
            <person name="Haas B."/>
            <person name="Henn M.R."/>
            <person name="Nusbaum C."/>
            <person name="Birren B."/>
        </authorList>
    </citation>
    <scope>NUCLEOTIDE SEQUENCE [LARGE SCALE GENOMIC DNA]</scope>
</reference>
<dbReference type="CTD" id="9943923"/>
<dbReference type="KEGG" id="loa:LOAG_06508"/>
<protein>
    <recommendedName>
        <fullName evidence="1">Protein furry C-terminal domain-containing protein</fullName>
    </recommendedName>
</protein>
<gene>
    <name evidence="2" type="ORF">LOAG_06508</name>
</gene>
<accession>A0A1S0TXK5</accession>
<feature type="domain" description="Protein furry C-terminal" evidence="1">
    <location>
        <begin position="2"/>
        <end position="228"/>
    </location>
</feature>
<sequence length="235" mass="26377">MLSQQKCLLLELHEHYETFVERKEQCIRALNAIKATMKLALIGGPSLSAVSSNQYLELCRSVHKLFFQLLQITDKFDEMVKSVVNGSNVQNANISAEVLCLHKCLLASIPNSVHGMENGISNVTLESNTDALLMLMQKKQYKNALHMLRQLRQQFGAEYGCCDQVDVEVLLLVYCRNHHQTSCWAILGSDKALTLSCNQLRQSNMQMATIIRAIAPEALILRSSRVSSASESYRS</sequence>
<dbReference type="EMBL" id="JH712440">
    <property type="protein sequence ID" value="EFO21977.2"/>
    <property type="molecule type" value="Genomic_DNA"/>
</dbReference>
<proteinExistence type="predicted"/>
<dbReference type="OrthoDB" id="6287725at2759"/>
<dbReference type="InParanoid" id="A0A1S0TXK5"/>
<name>A0A1S0TXK5_LOALO</name>
<dbReference type="Pfam" id="PF19421">
    <property type="entry name" value="Fry_C"/>
    <property type="match status" value="1"/>
</dbReference>
<dbReference type="GeneID" id="9943923"/>
<evidence type="ECO:0000313" key="2">
    <source>
        <dbReference type="EMBL" id="EFO21977.2"/>
    </source>
</evidence>